<proteinExistence type="predicted"/>
<feature type="transmembrane region" description="Helical" evidence="1">
    <location>
        <begin position="169"/>
        <end position="201"/>
    </location>
</feature>
<dbReference type="OrthoDB" id="9813540at2"/>
<evidence type="ECO:0000313" key="3">
    <source>
        <dbReference type="EMBL" id="MBJ7638091.1"/>
    </source>
</evidence>
<dbReference type="Pfam" id="PF12822">
    <property type="entry name" value="ECF_trnsprt"/>
    <property type="match status" value="1"/>
</dbReference>
<sequence>MMNSQNKTRRLVLTALFIAIILVQSIVPWLGLLSITPAAGVGVQVQIISVTVAIGAMILGPRVGALLGFVWGAYSLWMAWSNVPSIGGMIFRNPITALLPRILVGLIVGLIYWYVVRKQSLARQTGWIVFLGGLSAFLNTFFVLLSTWIGFSVMHTTFTGIPTSGLANWLIFGVAGVNGLVEIVVSAILVPLIGMPVLTVLKRLN</sequence>
<comment type="caution">
    <text evidence="3">The sequence shown here is derived from an EMBL/GenBank/DDBJ whole genome shotgun (WGS) entry which is preliminary data.</text>
</comment>
<feature type="transmembrane region" description="Helical" evidence="1">
    <location>
        <begin position="66"/>
        <end position="83"/>
    </location>
</feature>
<dbReference type="RefSeq" id="WP_003608141.1">
    <property type="nucleotide sequence ID" value="NZ_ALXH01000132.1"/>
</dbReference>
<feature type="transmembrane region" description="Helical" evidence="1">
    <location>
        <begin position="127"/>
        <end position="149"/>
    </location>
</feature>
<evidence type="ECO:0000313" key="2">
    <source>
        <dbReference type="EMBL" id="MBJ7631498.1"/>
    </source>
</evidence>
<keyword evidence="1" id="KW-1133">Transmembrane helix</keyword>
<reference evidence="3 4" key="2">
    <citation type="journal article" date="2021" name="Int. J. Food Microbiol.">
        <title>Safety demonstration of a microbial species for use in the food chain: Weissella confusa.</title>
        <authorList>
            <person name="Bourdichon F."/>
            <person name="Patrone V."/>
            <person name="Fontana A."/>
            <person name="Milani G."/>
            <person name="Morelli L."/>
        </authorList>
    </citation>
    <scope>NUCLEOTIDE SEQUENCE [LARGE SCALE GENOMIC DNA]</scope>
    <source>
        <strain evidence="2">CCUG 30943</strain>
        <strain evidence="3 4">CCUG 43002</strain>
    </source>
</reference>
<dbReference type="Proteomes" id="UP000808038">
    <property type="component" value="Unassembled WGS sequence"/>
</dbReference>
<accession>A0A0R2FH66</accession>
<dbReference type="GO" id="GO:0022857">
    <property type="term" value="F:transmembrane transporter activity"/>
    <property type="evidence" value="ECO:0007669"/>
    <property type="project" value="InterPro"/>
</dbReference>
<keyword evidence="4" id="KW-1185">Reference proteome</keyword>
<keyword evidence="1" id="KW-0472">Membrane</keyword>
<evidence type="ECO:0000313" key="4">
    <source>
        <dbReference type="Proteomes" id="UP000728106"/>
    </source>
</evidence>
<name>A0A0R2FH66_WEICO</name>
<dbReference type="GeneID" id="57978421"/>
<protein>
    <submittedName>
        <fullName evidence="3">ECF transporter S component</fullName>
    </submittedName>
</protein>
<reference evidence="3" key="1">
    <citation type="submission" date="2020-02" db="EMBL/GenBank/DDBJ databases">
        <authorList>
            <person name="Fontana A."/>
            <person name="Patrone V."/>
            <person name="Morelli L."/>
        </authorList>
    </citation>
    <scope>NUCLEOTIDE SEQUENCE</scope>
    <source>
        <strain evidence="2">CCUG 30943</strain>
        <strain evidence="3">CCUG 43002</strain>
    </source>
</reference>
<dbReference type="Gene3D" id="1.10.1760.20">
    <property type="match status" value="1"/>
</dbReference>
<keyword evidence="1" id="KW-0812">Transmembrane</keyword>
<dbReference type="EMBL" id="JAAOCP010000001">
    <property type="protein sequence ID" value="MBJ7638091.1"/>
    <property type="molecule type" value="Genomic_DNA"/>
</dbReference>
<feature type="transmembrane region" description="Helical" evidence="1">
    <location>
        <begin position="95"/>
        <end position="115"/>
    </location>
</feature>
<dbReference type="InterPro" id="IPR024529">
    <property type="entry name" value="ECF_trnsprt_substrate-spec"/>
</dbReference>
<dbReference type="EMBL" id="JAAOCX010000001">
    <property type="protein sequence ID" value="MBJ7631498.1"/>
    <property type="molecule type" value="Genomic_DNA"/>
</dbReference>
<gene>
    <name evidence="3" type="ORF">HAU20_01460</name>
    <name evidence="2" type="ORF">HAU43_00015</name>
</gene>
<dbReference type="Proteomes" id="UP000728106">
    <property type="component" value="Unassembled WGS sequence"/>
</dbReference>
<organism evidence="3 4">
    <name type="scientific">Weissella confusa</name>
    <name type="common">Lactobacillus confusus</name>
    <dbReference type="NCBI Taxonomy" id="1583"/>
    <lineage>
        <taxon>Bacteria</taxon>
        <taxon>Bacillati</taxon>
        <taxon>Bacillota</taxon>
        <taxon>Bacilli</taxon>
        <taxon>Lactobacillales</taxon>
        <taxon>Lactobacillaceae</taxon>
        <taxon>Weissella</taxon>
    </lineage>
</organism>
<dbReference type="AlphaFoldDB" id="A0A0R2FH66"/>
<feature type="transmembrane region" description="Helical" evidence="1">
    <location>
        <begin position="35"/>
        <end position="59"/>
    </location>
</feature>
<evidence type="ECO:0000256" key="1">
    <source>
        <dbReference type="SAM" id="Phobius"/>
    </source>
</evidence>